<dbReference type="PROSITE" id="PS51318">
    <property type="entry name" value="TAT"/>
    <property type="match status" value="1"/>
</dbReference>
<evidence type="ECO:0000256" key="2">
    <source>
        <dbReference type="ARBA" id="ARBA00005695"/>
    </source>
</evidence>
<evidence type="ECO:0000256" key="3">
    <source>
        <dbReference type="ARBA" id="ARBA00022448"/>
    </source>
</evidence>
<dbReference type="InterPro" id="IPR039424">
    <property type="entry name" value="SBP_5"/>
</dbReference>
<dbReference type="CDD" id="cd08503">
    <property type="entry name" value="PBP2_NikA_DppA_OppA_like_17"/>
    <property type="match status" value="1"/>
</dbReference>
<dbReference type="PANTHER" id="PTHR30290:SF10">
    <property type="entry name" value="PERIPLASMIC OLIGOPEPTIDE-BINDING PROTEIN-RELATED"/>
    <property type="match status" value="1"/>
</dbReference>
<comment type="similarity">
    <text evidence="2">Belongs to the bacterial solute-binding protein 5 family.</text>
</comment>
<evidence type="ECO:0000256" key="5">
    <source>
        <dbReference type="SAM" id="SignalP"/>
    </source>
</evidence>
<keyword evidence="4 5" id="KW-0732">Signal</keyword>
<dbReference type="Proteomes" id="UP000198977">
    <property type="component" value="Unassembled WGS sequence"/>
</dbReference>
<dbReference type="InterPro" id="IPR030678">
    <property type="entry name" value="Peptide/Ni-bd"/>
</dbReference>
<dbReference type="AlphaFoldDB" id="A0A1I2F3J4"/>
<proteinExistence type="inferred from homology"/>
<dbReference type="Pfam" id="PF00496">
    <property type="entry name" value="SBP_bac_5"/>
    <property type="match status" value="1"/>
</dbReference>
<dbReference type="STRING" id="74348.SAMN04488523_11475"/>
<accession>A0A1I2F3J4</accession>
<keyword evidence="8" id="KW-1185">Reference proteome</keyword>
<dbReference type="InterPro" id="IPR000914">
    <property type="entry name" value="SBP_5_dom"/>
</dbReference>
<evidence type="ECO:0000259" key="6">
    <source>
        <dbReference type="Pfam" id="PF00496"/>
    </source>
</evidence>
<dbReference type="OrthoDB" id="9803988at2"/>
<dbReference type="PANTHER" id="PTHR30290">
    <property type="entry name" value="PERIPLASMIC BINDING COMPONENT OF ABC TRANSPORTER"/>
    <property type="match status" value="1"/>
</dbReference>
<dbReference type="GO" id="GO:1904680">
    <property type="term" value="F:peptide transmembrane transporter activity"/>
    <property type="evidence" value="ECO:0007669"/>
    <property type="project" value="TreeGrafter"/>
</dbReference>
<dbReference type="PIRSF" id="PIRSF002741">
    <property type="entry name" value="MppA"/>
    <property type="match status" value="1"/>
</dbReference>
<dbReference type="EMBL" id="FOMW01000014">
    <property type="protein sequence ID" value="SFE99994.1"/>
    <property type="molecule type" value="Genomic_DNA"/>
</dbReference>
<feature type="chain" id="PRO_5011778712" evidence="5">
    <location>
        <begin position="37"/>
        <end position="520"/>
    </location>
</feature>
<comment type="subcellular location">
    <subcellularLocation>
        <location evidence="1">Periplasm</location>
    </subcellularLocation>
</comment>
<gene>
    <name evidence="7" type="ORF">SAMN04488523_11475</name>
</gene>
<dbReference type="GO" id="GO:0030288">
    <property type="term" value="C:outer membrane-bounded periplasmic space"/>
    <property type="evidence" value="ECO:0007669"/>
    <property type="project" value="UniProtKB-ARBA"/>
</dbReference>
<sequence>MNSPMLPRGMSRRGLLKSGIAMTTASLILPAGMAMAQSEPKKGGVFRVGIGHGSSTDSYDPGLWDNLYAQTYAAARHNQLIEIGADGNLAPEIAESWTSADGMTWVFKIREGVTFHSGKTLTPDDVVASLNHHRGDASTSAAKPYFDAVTDIKVDGPNVVITINAPNADFPYLMSDYHLAIMPGTDGKIDVTSADGCGGYMVDSYEAGIQATLNRNPNYWKSDRAHFDQIVLLTILDPAARLNALMTGEVDTIDQVDPATIGLLESRGVAKILSISGNAHYVFPMDSRAAPFNDNNVRLALKYSFDRQELVDKILAGHGSVSNDNPIGPASRYYYAEMEAKTYDPDKAKFHLKEAGMDTLEVTISAANAAFSGAVDAAVLMSEKAAAAGIKITVDREPDDGYWDNVWMKKPFVASYWGGRPVEDQMFTTAYQTGASWNETFWSNEKFDGLLVAARSELDEAKRREMYQEMQRIVSFEGSTIIPMYNNYVMALSNAIATPEKVSNNWNLDGFRCVERWWFA</sequence>
<reference evidence="8" key="1">
    <citation type="submission" date="2016-10" db="EMBL/GenBank/DDBJ databases">
        <authorList>
            <person name="Varghese N."/>
            <person name="Submissions S."/>
        </authorList>
    </citation>
    <scope>NUCLEOTIDE SEQUENCE [LARGE SCALE GENOMIC DNA]</scope>
    <source>
        <strain evidence="8">DSM 11443</strain>
    </source>
</reference>
<name>A0A1I2F3J4_9RHOB</name>
<organism evidence="7 8">
    <name type="scientific">Sulfitobacter brevis</name>
    <dbReference type="NCBI Taxonomy" id="74348"/>
    <lineage>
        <taxon>Bacteria</taxon>
        <taxon>Pseudomonadati</taxon>
        <taxon>Pseudomonadota</taxon>
        <taxon>Alphaproteobacteria</taxon>
        <taxon>Rhodobacterales</taxon>
        <taxon>Roseobacteraceae</taxon>
        <taxon>Sulfitobacter</taxon>
    </lineage>
</organism>
<dbReference type="GO" id="GO:0043190">
    <property type="term" value="C:ATP-binding cassette (ABC) transporter complex"/>
    <property type="evidence" value="ECO:0007669"/>
    <property type="project" value="InterPro"/>
</dbReference>
<dbReference type="GO" id="GO:0015833">
    <property type="term" value="P:peptide transport"/>
    <property type="evidence" value="ECO:0007669"/>
    <property type="project" value="TreeGrafter"/>
</dbReference>
<dbReference type="SUPFAM" id="SSF53850">
    <property type="entry name" value="Periplasmic binding protein-like II"/>
    <property type="match status" value="1"/>
</dbReference>
<keyword evidence="3" id="KW-0813">Transport</keyword>
<feature type="signal peptide" evidence="5">
    <location>
        <begin position="1"/>
        <end position="36"/>
    </location>
</feature>
<protein>
    <submittedName>
        <fullName evidence="7">Peptide/nickel transport system substrate-binding protein</fullName>
    </submittedName>
</protein>
<dbReference type="InterPro" id="IPR006311">
    <property type="entry name" value="TAT_signal"/>
</dbReference>
<evidence type="ECO:0000313" key="7">
    <source>
        <dbReference type="EMBL" id="SFE99994.1"/>
    </source>
</evidence>
<dbReference type="Gene3D" id="3.40.190.10">
    <property type="entry name" value="Periplasmic binding protein-like II"/>
    <property type="match status" value="1"/>
</dbReference>
<evidence type="ECO:0000313" key="8">
    <source>
        <dbReference type="Proteomes" id="UP000198977"/>
    </source>
</evidence>
<feature type="domain" description="Solute-binding protein family 5" evidence="6">
    <location>
        <begin position="89"/>
        <end position="437"/>
    </location>
</feature>
<evidence type="ECO:0000256" key="1">
    <source>
        <dbReference type="ARBA" id="ARBA00004418"/>
    </source>
</evidence>
<dbReference type="Gene3D" id="3.10.105.10">
    <property type="entry name" value="Dipeptide-binding Protein, Domain 3"/>
    <property type="match status" value="1"/>
</dbReference>
<evidence type="ECO:0000256" key="4">
    <source>
        <dbReference type="ARBA" id="ARBA00022729"/>
    </source>
</evidence>